<keyword evidence="10 12" id="KW-0443">Lipid metabolism</keyword>
<dbReference type="PANTHER" id="PTHR33694:SF1">
    <property type="entry name" value="UDP-3-O-ACYL-N-ACETYLGLUCOSAMINE DEACETYLASE 1, MITOCHONDRIAL-RELATED"/>
    <property type="match status" value="1"/>
</dbReference>
<dbReference type="Gene3D" id="3.30.230.20">
    <property type="entry name" value="lpxc deacetylase, domain 1"/>
    <property type="match status" value="1"/>
</dbReference>
<feature type="binding site" evidence="12">
    <location>
        <position position="78"/>
    </location>
    <ligand>
        <name>Zn(2+)</name>
        <dbReference type="ChEBI" id="CHEBI:29105"/>
    </ligand>
</feature>
<dbReference type="Proteomes" id="UP000011563">
    <property type="component" value="Chromosome"/>
</dbReference>
<dbReference type="SUPFAM" id="SSF54211">
    <property type="entry name" value="Ribosomal protein S5 domain 2-like"/>
    <property type="match status" value="2"/>
</dbReference>
<evidence type="ECO:0000256" key="11">
    <source>
        <dbReference type="ARBA" id="ARBA00024535"/>
    </source>
</evidence>
<dbReference type="AlphaFoldDB" id="M1M130"/>
<evidence type="ECO:0000256" key="7">
    <source>
        <dbReference type="ARBA" id="ARBA00022723"/>
    </source>
</evidence>
<evidence type="ECO:0000256" key="3">
    <source>
        <dbReference type="ARBA" id="ARBA00005002"/>
    </source>
</evidence>
<evidence type="ECO:0000256" key="1">
    <source>
        <dbReference type="ARBA" id="ARBA00001947"/>
    </source>
</evidence>
<dbReference type="NCBIfam" id="TIGR00325">
    <property type="entry name" value="lpxC"/>
    <property type="match status" value="1"/>
</dbReference>
<keyword evidence="6 12" id="KW-0441">Lipid A biosynthesis</keyword>
<comment type="similarity">
    <text evidence="12">Belongs to the LpxC family.</text>
</comment>
<sequence length="296" mass="33180">MFKQCTISRPVSTTGICLHSGKKSRIVLRPADVNTGIIFHRVDLHNIVDIPAKAEYISDAHLATVLQKGSVRVSTIEHLMSALHGLGIDNIHIDINSEEIPILDGSSDRFVDLLKHARIREQEGFKDFIKIINVVEISEGEGDNKKWARLEPYNGFVVAFSIDFRHPAISSTANFIEINISKESYVKNISRARTFGFIKELKELNSIGLACGGSFENAIVMDDFKILNEEGLRYKDEFVKHKVLDAIGDLYLLGKPLLGRFVAHKSGHSLNTRLVNLLLSKSDSWKVVRNNYKGNI</sequence>
<protein>
    <recommendedName>
        <fullName evidence="4 12">UDP-3-O-acyl-N-acetylglucosamine deacetylase</fullName>
        <shortName evidence="12">UDP-3-O-acyl-GlcNAc deacetylase</shortName>
        <ecNumber evidence="4 12">3.5.1.108</ecNumber>
    </recommendedName>
    <alternativeName>
        <fullName evidence="12">UDP-3-O-[R-3-hydroxymyristoyl]-N-acetylglucosamine deacetylase</fullName>
    </alternativeName>
</protein>
<dbReference type="PATRIC" id="fig|1208922.3.peg.555"/>
<dbReference type="GO" id="GO:0103117">
    <property type="term" value="F:UDP-3-O-acyl-N-acetylglucosamine deacetylase activity"/>
    <property type="evidence" value="ECO:0007669"/>
    <property type="project" value="UniProtKB-UniRule"/>
</dbReference>
<dbReference type="InterPro" id="IPR011334">
    <property type="entry name" value="UDP-acyl_GlcNac_deAcase_C"/>
</dbReference>
<dbReference type="RefSeq" id="WP_015390066.1">
    <property type="nucleotide sequence ID" value="NC_020285.1"/>
</dbReference>
<keyword evidence="8 12" id="KW-0378">Hydrolase</keyword>
<evidence type="ECO:0000256" key="6">
    <source>
        <dbReference type="ARBA" id="ARBA00022556"/>
    </source>
</evidence>
<comment type="pathway">
    <text evidence="3 12">Glycolipid biosynthesis; lipid IV(A) biosynthesis; lipid IV(A) from (3R)-3-hydroxytetradecanoyl-[acyl-carrier-protein] and UDP-N-acetyl-alpha-D-glucosamine: step 2/6.</text>
</comment>
<evidence type="ECO:0000256" key="2">
    <source>
        <dbReference type="ARBA" id="ARBA00002923"/>
    </source>
</evidence>
<dbReference type="EMBL" id="CP003807">
    <property type="protein sequence ID" value="AGF49991.1"/>
    <property type="molecule type" value="Genomic_DNA"/>
</dbReference>
<dbReference type="HAMAP" id="MF_00388">
    <property type="entry name" value="LpxC"/>
    <property type="match status" value="1"/>
</dbReference>
<comment type="catalytic activity">
    <reaction evidence="11 12">
        <text>a UDP-3-O-[(3R)-3-hydroxyacyl]-N-acetyl-alpha-D-glucosamine + H2O = a UDP-3-O-[(3R)-3-hydroxyacyl]-alpha-D-glucosamine + acetate</text>
        <dbReference type="Rhea" id="RHEA:67816"/>
        <dbReference type="ChEBI" id="CHEBI:15377"/>
        <dbReference type="ChEBI" id="CHEBI:30089"/>
        <dbReference type="ChEBI" id="CHEBI:137740"/>
        <dbReference type="ChEBI" id="CHEBI:173225"/>
        <dbReference type="EC" id="3.5.1.108"/>
    </reaction>
</comment>
<evidence type="ECO:0000313" key="13">
    <source>
        <dbReference type="EMBL" id="AGF49991.1"/>
    </source>
</evidence>
<evidence type="ECO:0000256" key="5">
    <source>
        <dbReference type="ARBA" id="ARBA00022516"/>
    </source>
</evidence>
<proteinExistence type="inferred from homology"/>
<dbReference type="InterPro" id="IPR015870">
    <property type="entry name" value="UDP-acyl_N-AcGlcN_deAcase_N"/>
</dbReference>
<evidence type="ECO:0000256" key="10">
    <source>
        <dbReference type="ARBA" id="ARBA00023098"/>
    </source>
</evidence>
<dbReference type="UniPathway" id="UPA00359">
    <property type="reaction ID" value="UER00478"/>
</dbReference>
<dbReference type="GO" id="GO:0046872">
    <property type="term" value="F:metal ion binding"/>
    <property type="evidence" value="ECO:0007669"/>
    <property type="project" value="UniProtKB-KW"/>
</dbReference>
<dbReference type="HOGENOM" id="CLU_046528_1_0_4"/>
<dbReference type="GO" id="GO:0009245">
    <property type="term" value="P:lipid A biosynthetic process"/>
    <property type="evidence" value="ECO:0007669"/>
    <property type="project" value="UniProtKB-UniRule"/>
</dbReference>
<keyword evidence="7 12" id="KW-0479">Metal-binding</keyword>
<dbReference type="Gene3D" id="3.30.1700.10">
    <property type="entry name" value="lpxc deacetylase, domain 2"/>
    <property type="match status" value="1"/>
</dbReference>
<gene>
    <name evidence="12" type="primary">lpxC</name>
    <name evidence="13" type="ORF">BCUE_0862</name>
</gene>
<dbReference type="Pfam" id="PF03331">
    <property type="entry name" value="LpxC"/>
    <property type="match status" value="1"/>
</dbReference>
<accession>M1M130</accession>
<organism evidence="13 14">
    <name type="scientific">Candidatus Kinetoplastidibacterium blastocrithidiae TCC012E</name>
    <dbReference type="NCBI Taxonomy" id="1208922"/>
    <lineage>
        <taxon>Bacteria</taxon>
        <taxon>Pseudomonadati</taxon>
        <taxon>Pseudomonadota</taxon>
        <taxon>Betaproteobacteria</taxon>
        <taxon>Candidatus Kinetoplastidibacterium</taxon>
    </lineage>
</organism>
<feature type="active site" description="Proton donor" evidence="12">
    <location>
        <position position="268"/>
    </location>
</feature>
<dbReference type="GO" id="GO:0016020">
    <property type="term" value="C:membrane"/>
    <property type="evidence" value="ECO:0007669"/>
    <property type="project" value="GOC"/>
</dbReference>
<keyword evidence="14" id="KW-1185">Reference proteome</keyword>
<evidence type="ECO:0000313" key="14">
    <source>
        <dbReference type="Proteomes" id="UP000011563"/>
    </source>
</evidence>
<reference evidence="13 14" key="1">
    <citation type="journal article" date="2013" name="Genome Biol. Evol.">
        <title>Genome evolution and phylogenomic analysis of candidatus kinetoplastibacterium, the betaproteobacterial endosymbionts of strigomonas and angomonas.</title>
        <authorList>
            <person name="Alves J.M."/>
            <person name="Serrano M.G."/>
            <person name="Maia da Silva F."/>
            <person name="Voegtly L.J."/>
            <person name="Matveyev A.V."/>
            <person name="Teixeira M.M."/>
            <person name="Camargo E.P."/>
            <person name="Buck G.A."/>
        </authorList>
    </citation>
    <scope>NUCLEOTIDE SEQUENCE [LARGE SCALE GENOMIC DNA]</scope>
    <source>
        <strain evidence="13 14">TCC012E</strain>
    </source>
</reference>
<comment type="cofactor">
    <cofactor evidence="1 12">
        <name>Zn(2+)</name>
        <dbReference type="ChEBI" id="CHEBI:29105"/>
    </cofactor>
</comment>
<dbReference type="InterPro" id="IPR004463">
    <property type="entry name" value="UDP-acyl_GlcNac_deAcase"/>
</dbReference>
<feature type="binding site" evidence="12">
    <location>
        <position position="245"/>
    </location>
    <ligand>
        <name>Zn(2+)</name>
        <dbReference type="ChEBI" id="CHEBI:29105"/>
    </ligand>
</feature>
<evidence type="ECO:0000256" key="4">
    <source>
        <dbReference type="ARBA" id="ARBA00012745"/>
    </source>
</evidence>
<dbReference type="EC" id="3.5.1.108" evidence="4 12"/>
<evidence type="ECO:0000256" key="12">
    <source>
        <dbReference type="HAMAP-Rule" id="MF_00388"/>
    </source>
</evidence>
<evidence type="ECO:0000256" key="8">
    <source>
        <dbReference type="ARBA" id="ARBA00022801"/>
    </source>
</evidence>
<feature type="binding site" evidence="12">
    <location>
        <position position="241"/>
    </location>
    <ligand>
        <name>Zn(2+)</name>
        <dbReference type="ChEBI" id="CHEBI:29105"/>
    </ligand>
</feature>
<keyword evidence="5 12" id="KW-0444">Lipid biosynthesis</keyword>
<dbReference type="KEGG" id="kbt:BCUE_0862"/>
<evidence type="ECO:0000256" key="9">
    <source>
        <dbReference type="ARBA" id="ARBA00022833"/>
    </source>
</evidence>
<dbReference type="InterPro" id="IPR020568">
    <property type="entry name" value="Ribosomal_Su5_D2-typ_SF"/>
</dbReference>
<comment type="function">
    <text evidence="2 12">Catalyzes the hydrolysis of UDP-3-O-myristoyl-N-acetylglucosamine to form UDP-3-O-myristoylglucosamine and acetate, the committed step in lipid A biosynthesis.</text>
</comment>
<name>M1M130_9PROT</name>
<keyword evidence="9 12" id="KW-0862">Zinc</keyword>
<dbReference type="PANTHER" id="PTHR33694">
    <property type="entry name" value="UDP-3-O-ACYL-N-ACETYLGLUCOSAMINE DEACETYLASE 1, MITOCHONDRIAL-RELATED"/>
    <property type="match status" value="1"/>
</dbReference>